<dbReference type="PANTHER" id="PTHR30349">
    <property type="entry name" value="PHAGE INTEGRASE-RELATED"/>
    <property type="match status" value="1"/>
</dbReference>
<dbReference type="InterPro" id="IPR013762">
    <property type="entry name" value="Integrase-like_cat_sf"/>
</dbReference>
<keyword evidence="4" id="KW-1185">Reference proteome</keyword>
<accession>A0A917GA33</accession>
<dbReference type="SUPFAM" id="SSF56349">
    <property type="entry name" value="DNA breaking-rejoining enzymes"/>
    <property type="match status" value="1"/>
</dbReference>
<dbReference type="GO" id="GO:0015074">
    <property type="term" value="P:DNA integration"/>
    <property type="evidence" value="ECO:0007669"/>
    <property type="project" value="InterPro"/>
</dbReference>
<dbReference type="InterPro" id="IPR011010">
    <property type="entry name" value="DNA_brk_join_enz"/>
</dbReference>
<evidence type="ECO:0000256" key="1">
    <source>
        <dbReference type="ARBA" id="ARBA00023172"/>
    </source>
</evidence>
<dbReference type="AlphaFoldDB" id="A0A917GA33"/>
<protein>
    <submittedName>
        <fullName evidence="3">Site-specific integrase</fullName>
    </submittedName>
</protein>
<dbReference type="Gene3D" id="1.10.443.10">
    <property type="entry name" value="Intergrase catalytic core"/>
    <property type="match status" value="1"/>
</dbReference>
<feature type="domain" description="Tyr recombinase" evidence="2">
    <location>
        <begin position="1"/>
        <end position="180"/>
    </location>
</feature>
<keyword evidence="1" id="KW-0233">DNA recombination</keyword>
<dbReference type="PROSITE" id="PS51898">
    <property type="entry name" value="TYR_RECOMBINASE"/>
    <property type="match status" value="1"/>
</dbReference>
<comment type="caution">
    <text evidence="3">The sequence shown here is derived from an EMBL/GenBank/DDBJ whole genome shotgun (WGS) entry which is preliminary data.</text>
</comment>
<evidence type="ECO:0000259" key="2">
    <source>
        <dbReference type="PROSITE" id="PS51898"/>
    </source>
</evidence>
<dbReference type="Proteomes" id="UP000616608">
    <property type="component" value="Unassembled WGS sequence"/>
</dbReference>
<dbReference type="InterPro" id="IPR002104">
    <property type="entry name" value="Integrase_catalytic"/>
</dbReference>
<dbReference type="GO" id="GO:0006310">
    <property type="term" value="P:DNA recombination"/>
    <property type="evidence" value="ECO:0007669"/>
    <property type="project" value="UniProtKB-KW"/>
</dbReference>
<dbReference type="PANTHER" id="PTHR30349:SF82">
    <property type="entry name" value="INTEGRASE_RECOMBINASE YOEC-RELATED"/>
    <property type="match status" value="1"/>
</dbReference>
<dbReference type="Pfam" id="PF00589">
    <property type="entry name" value="Phage_integrase"/>
    <property type="match status" value="1"/>
</dbReference>
<gene>
    <name evidence="3" type="ORF">GCM10007425_29400</name>
</gene>
<reference evidence="3" key="2">
    <citation type="submission" date="2020-09" db="EMBL/GenBank/DDBJ databases">
        <authorList>
            <person name="Sun Q."/>
            <person name="Zhou Y."/>
        </authorList>
    </citation>
    <scope>NUCLEOTIDE SEQUENCE</scope>
    <source>
        <strain evidence="3">CGMCC 1.15760</strain>
    </source>
</reference>
<evidence type="ECO:0000313" key="4">
    <source>
        <dbReference type="Proteomes" id="UP000616608"/>
    </source>
</evidence>
<dbReference type="GO" id="GO:0003677">
    <property type="term" value="F:DNA binding"/>
    <property type="evidence" value="ECO:0007669"/>
    <property type="project" value="InterPro"/>
</dbReference>
<proteinExistence type="predicted"/>
<dbReference type="EMBL" id="BMJT01000013">
    <property type="protein sequence ID" value="GGG32862.1"/>
    <property type="molecule type" value="Genomic_DNA"/>
</dbReference>
<evidence type="ECO:0000313" key="3">
    <source>
        <dbReference type="EMBL" id="GGG32862.1"/>
    </source>
</evidence>
<dbReference type="RefSeq" id="WP_188615826.1">
    <property type="nucleotide sequence ID" value="NZ_BMJT01000013.1"/>
</dbReference>
<reference evidence="3" key="1">
    <citation type="journal article" date="2014" name="Int. J. Syst. Evol. Microbiol.">
        <title>Complete genome sequence of Corynebacterium casei LMG S-19264T (=DSM 44701T), isolated from a smear-ripened cheese.</title>
        <authorList>
            <consortium name="US DOE Joint Genome Institute (JGI-PGF)"/>
            <person name="Walter F."/>
            <person name="Albersmeier A."/>
            <person name="Kalinowski J."/>
            <person name="Ruckert C."/>
        </authorList>
    </citation>
    <scope>NUCLEOTIDE SEQUENCE</scope>
    <source>
        <strain evidence="3">CGMCC 1.15760</strain>
    </source>
</reference>
<dbReference type="InterPro" id="IPR050090">
    <property type="entry name" value="Tyrosine_recombinase_XerCD"/>
</dbReference>
<sequence>MRVEPIREDEWVVAFAEYLKKKSERNYIMFMIGVYTGLRISDILPLRVADVVGSHMVLVEKKTKKQKRIILHPTLKKALNKYIADKKKTELLIPSRERTKTGREKPISRHTALYILQEAAAAVGYDERIGTHSLRKTFGFRHYQQYKDVAELQIIFNHDSQYETLKYIGVMSEKIEQGIVKMKDPKGLLV</sequence>
<organism evidence="3 4">
    <name type="scientific">Lysinibacillus alkalisoli</name>
    <dbReference type="NCBI Taxonomy" id="1911548"/>
    <lineage>
        <taxon>Bacteria</taxon>
        <taxon>Bacillati</taxon>
        <taxon>Bacillota</taxon>
        <taxon>Bacilli</taxon>
        <taxon>Bacillales</taxon>
        <taxon>Bacillaceae</taxon>
        <taxon>Lysinibacillus</taxon>
    </lineage>
</organism>
<name>A0A917GA33_9BACI</name>